<name>A0A1R2B6X8_9CILI</name>
<dbReference type="AlphaFoldDB" id="A0A1R2B6X8"/>
<sequence>MSEEDQDYFSNEEEESFSAWATKIDKEISMLLLMKNEIDMKITNFEDRIAEIEIKDILRRIVNCLQVLTEEDANEYEMKRYWKFVKKLKKNVNKLQSAQINTQIIYSRRKCYVWGIRIQSEKIKGFLIEEMECRGMMPRDNNGDITIFNRLAFNRGKLRRAQEEC</sequence>
<comment type="caution">
    <text evidence="2">The sequence shown here is derived from an EMBL/GenBank/DDBJ whole genome shotgun (WGS) entry which is preliminary data.</text>
</comment>
<keyword evidence="3" id="KW-1185">Reference proteome</keyword>
<dbReference type="Proteomes" id="UP000187209">
    <property type="component" value="Unassembled WGS sequence"/>
</dbReference>
<protein>
    <submittedName>
        <fullName evidence="2">Uncharacterized protein</fullName>
    </submittedName>
</protein>
<gene>
    <name evidence="2" type="ORF">SteCoe_28999</name>
    <name evidence="1" type="ORF">SteCoe_34915</name>
</gene>
<dbReference type="EMBL" id="MPUH01000893">
    <property type="protein sequence ID" value="OMJ72529.1"/>
    <property type="molecule type" value="Genomic_DNA"/>
</dbReference>
<accession>A0A1R2B6X8</accession>
<reference evidence="2 3" key="1">
    <citation type="submission" date="2016-11" db="EMBL/GenBank/DDBJ databases">
        <title>The macronuclear genome of Stentor coeruleus: a giant cell with tiny introns.</title>
        <authorList>
            <person name="Slabodnick M."/>
            <person name="Ruby J.G."/>
            <person name="Reiff S.B."/>
            <person name="Swart E.C."/>
            <person name="Gosai S."/>
            <person name="Prabakaran S."/>
            <person name="Witkowska E."/>
            <person name="Larue G.E."/>
            <person name="Fisher S."/>
            <person name="Freeman R.M."/>
            <person name="Gunawardena J."/>
            <person name="Chu W."/>
            <person name="Stover N.A."/>
            <person name="Gregory B.D."/>
            <person name="Nowacki M."/>
            <person name="Derisi J."/>
            <person name="Roy S.W."/>
            <person name="Marshall W.F."/>
            <person name="Sood P."/>
        </authorList>
    </citation>
    <scope>NUCLEOTIDE SEQUENCE [LARGE SCALE GENOMIC DNA]</scope>
    <source>
        <strain evidence="2">WM001</strain>
    </source>
</reference>
<evidence type="ECO:0000313" key="3">
    <source>
        <dbReference type="Proteomes" id="UP000187209"/>
    </source>
</evidence>
<evidence type="ECO:0000313" key="1">
    <source>
        <dbReference type="EMBL" id="OMJ67827.1"/>
    </source>
</evidence>
<evidence type="ECO:0000313" key="2">
    <source>
        <dbReference type="EMBL" id="OMJ72529.1"/>
    </source>
</evidence>
<organism evidence="2 3">
    <name type="scientific">Stentor coeruleus</name>
    <dbReference type="NCBI Taxonomy" id="5963"/>
    <lineage>
        <taxon>Eukaryota</taxon>
        <taxon>Sar</taxon>
        <taxon>Alveolata</taxon>
        <taxon>Ciliophora</taxon>
        <taxon>Postciliodesmatophora</taxon>
        <taxon>Heterotrichea</taxon>
        <taxon>Heterotrichida</taxon>
        <taxon>Stentoridae</taxon>
        <taxon>Stentor</taxon>
    </lineage>
</organism>
<proteinExistence type="predicted"/>
<dbReference type="EMBL" id="MPUH01001430">
    <property type="protein sequence ID" value="OMJ67827.1"/>
    <property type="molecule type" value="Genomic_DNA"/>
</dbReference>